<dbReference type="Proteomes" id="UP000199126">
    <property type="component" value="Unassembled WGS sequence"/>
</dbReference>
<name>A0A1H8S3K2_9EURY</name>
<evidence type="ECO:0000313" key="2">
    <source>
        <dbReference type="EMBL" id="SEO73235.1"/>
    </source>
</evidence>
<protein>
    <submittedName>
        <fullName evidence="2">Uncharacterized protein</fullName>
    </submittedName>
</protein>
<dbReference type="OrthoDB" id="307763at2157"/>
<gene>
    <name evidence="2" type="ORF">SAMN04487948_104427</name>
</gene>
<accession>A0A1H8S3K2</accession>
<organism evidence="2 3">
    <name type="scientific">Halogranum amylolyticum</name>
    <dbReference type="NCBI Taxonomy" id="660520"/>
    <lineage>
        <taxon>Archaea</taxon>
        <taxon>Methanobacteriati</taxon>
        <taxon>Methanobacteriota</taxon>
        <taxon>Stenosarchaea group</taxon>
        <taxon>Halobacteria</taxon>
        <taxon>Halobacteriales</taxon>
        <taxon>Haloferacaceae</taxon>
    </lineage>
</organism>
<dbReference type="AlphaFoldDB" id="A0A1H8S3K2"/>
<dbReference type="EMBL" id="FODV01000004">
    <property type="protein sequence ID" value="SEO73235.1"/>
    <property type="molecule type" value="Genomic_DNA"/>
</dbReference>
<dbReference type="RefSeq" id="WP_089823800.1">
    <property type="nucleotide sequence ID" value="NZ_FODV01000004.1"/>
</dbReference>
<evidence type="ECO:0000256" key="1">
    <source>
        <dbReference type="SAM" id="MobiDB-lite"/>
    </source>
</evidence>
<feature type="region of interest" description="Disordered" evidence="1">
    <location>
        <begin position="21"/>
        <end position="71"/>
    </location>
</feature>
<evidence type="ECO:0000313" key="3">
    <source>
        <dbReference type="Proteomes" id="UP000199126"/>
    </source>
</evidence>
<sequence length="193" mass="20025">MNRRQVLLSLATTATVTVAGCLGSDQPSGETTANTNGDSETSGAASPESTGTAATAAADQTPALPDAPFEGMRADPAATYAVGKQGGTGKATPGAHVVQVWNDGDDAREVTVVITGEKTGTQFDETVEIAGGDHLNFAFETPDVYTVEVSGESFSSQATVDRDWNECSTSMSTIRVHENGTETRNTSRSRTCQ</sequence>
<keyword evidence="3" id="KW-1185">Reference proteome</keyword>
<proteinExistence type="predicted"/>
<feature type="compositionally biased region" description="Low complexity" evidence="1">
    <location>
        <begin position="41"/>
        <end position="68"/>
    </location>
</feature>
<reference evidence="3" key="1">
    <citation type="submission" date="2016-10" db="EMBL/GenBank/DDBJ databases">
        <authorList>
            <person name="Varghese N."/>
            <person name="Submissions S."/>
        </authorList>
    </citation>
    <scope>NUCLEOTIDE SEQUENCE [LARGE SCALE GENOMIC DNA]</scope>
    <source>
        <strain evidence="3">CGMCC 1.10121</strain>
    </source>
</reference>
<dbReference type="PROSITE" id="PS51257">
    <property type="entry name" value="PROKAR_LIPOPROTEIN"/>
    <property type="match status" value="1"/>
</dbReference>
<feature type="compositionally biased region" description="Polar residues" evidence="1">
    <location>
        <begin position="25"/>
        <end position="40"/>
    </location>
</feature>